<dbReference type="PANTHER" id="PTHR43289:SF6">
    <property type="entry name" value="SERINE_THREONINE-PROTEIN KINASE NEKL-3"/>
    <property type="match status" value="1"/>
</dbReference>
<dbReference type="InterPro" id="IPR017441">
    <property type="entry name" value="Protein_kinase_ATP_BS"/>
</dbReference>
<evidence type="ECO:0000256" key="4">
    <source>
        <dbReference type="ARBA" id="ARBA00022840"/>
    </source>
</evidence>
<evidence type="ECO:0000256" key="5">
    <source>
        <dbReference type="PROSITE-ProRule" id="PRU10141"/>
    </source>
</evidence>
<keyword evidence="2 5" id="KW-0547">Nucleotide-binding</keyword>
<organism evidence="9 10">
    <name type="scientific">Polyangium jinanense</name>
    <dbReference type="NCBI Taxonomy" id="2829994"/>
    <lineage>
        <taxon>Bacteria</taxon>
        <taxon>Pseudomonadati</taxon>
        <taxon>Myxococcota</taxon>
        <taxon>Polyangia</taxon>
        <taxon>Polyangiales</taxon>
        <taxon>Polyangiaceae</taxon>
        <taxon>Polyangium</taxon>
    </lineage>
</organism>
<keyword evidence="7" id="KW-1133">Transmembrane helix</keyword>
<evidence type="ECO:0000256" key="7">
    <source>
        <dbReference type="SAM" id="Phobius"/>
    </source>
</evidence>
<dbReference type="InterPro" id="IPR000719">
    <property type="entry name" value="Prot_kinase_dom"/>
</dbReference>
<dbReference type="SUPFAM" id="SSF56112">
    <property type="entry name" value="Protein kinase-like (PK-like)"/>
    <property type="match status" value="1"/>
</dbReference>
<evidence type="ECO:0000313" key="9">
    <source>
        <dbReference type="EMBL" id="MDC3985392.1"/>
    </source>
</evidence>
<dbReference type="Gene3D" id="3.30.200.20">
    <property type="entry name" value="Phosphorylase Kinase, domain 1"/>
    <property type="match status" value="1"/>
</dbReference>
<dbReference type="Pfam" id="PF00069">
    <property type="entry name" value="Pkinase"/>
    <property type="match status" value="1"/>
</dbReference>
<keyword evidence="7" id="KW-0812">Transmembrane</keyword>
<evidence type="ECO:0000256" key="3">
    <source>
        <dbReference type="ARBA" id="ARBA00022777"/>
    </source>
</evidence>
<feature type="transmembrane region" description="Helical" evidence="7">
    <location>
        <begin position="360"/>
        <end position="382"/>
    </location>
</feature>
<dbReference type="PROSITE" id="PS00108">
    <property type="entry name" value="PROTEIN_KINASE_ST"/>
    <property type="match status" value="1"/>
</dbReference>
<dbReference type="GO" id="GO:0005524">
    <property type="term" value="F:ATP binding"/>
    <property type="evidence" value="ECO:0007669"/>
    <property type="project" value="UniProtKB-UniRule"/>
</dbReference>
<dbReference type="PANTHER" id="PTHR43289">
    <property type="entry name" value="MITOGEN-ACTIVATED PROTEIN KINASE KINASE KINASE 20-RELATED"/>
    <property type="match status" value="1"/>
</dbReference>
<proteinExistence type="predicted"/>
<evidence type="ECO:0000313" key="10">
    <source>
        <dbReference type="Proteomes" id="UP001151081"/>
    </source>
</evidence>
<feature type="compositionally biased region" description="Polar residues" evidence="6">
    <location>
        <begin position="409"/>
        <end position="428"/>
    </location>
</feature>
<keyword evidence="1" id="KW-0808">Transferase</keyword>
<keyword evidence="4 5" id="KW-0067">ATP-binding</keyword>
<keyword evidence="3 9" id="KW-0418">Kinase</keyword>
<evidence type="ECO:0000256" key="1">
    <source>
        <dbReference type="ARBA" id="ARBA00022679"/>
    </source>
</evidence>
<evidence type="ECO:0000259" key="8">
    <source>
        <dbReference type="PROSITE" id="PS50011"/>
    </source>
</evidence>
<comment type="caution">
    <text evidence="9">The sequence shown here is derived from an EMBL/GenBank/DDBJ whole genome shotgun (WGS) entry which is preliminary data.</text>
</comment>
<dbReference type="GO" id="GO:0004674">
    <property type="term" value="F:protein serine/threonine kinase activity"/>
    <property type="evidence" value="ECO:0007669"/>
    <property type="project" value="TreeGrafter"/>
</dbReference>
<dbReference type="PROSITE" id="PS00107">
    <property type="entry name" value="PROTEIN_KINASE_ATP"/>
    <property type="match status" value="1"/>
</dbReference>
<evidence type="ECO:0000256" key="6">
    <source>
        <dbReference type="SAM" id="MobiDB-lite"/>
    </source>
</evidence>
<dbReference type="CDD" id="cd14014">
    <property type="entry name" value="STKc_PknB_like"/>
    <property type="match status" value="1"/>
</dbReference>
<dbReference type="Proteomes" id="UP001151081">
    <property type="component" value="Unassembled WGS sequence"/>
</dbReference>
<dbReference type="InterPro" id="IPR008271">
    <property type="entry name" value="Ser/Thr_kinase_AS"/>
</dbReference>
<feature type="binding site" evidence="5">
    <location>
        <position position="50"/>
    </location>
    <ligand>
        <name>ATP</name>
        <dbReference type="ChEBI" id="CHEBI:30616"/>
    </ligand>
</feature>
<dbReference type="AlphaFoldDB" id="A0A9X3X716"/>
<reference evidence="9 10" key="1">
    <citation type="submission" date="2021-04" db="EMBL/GenBank/DDBJ databases">
        <title>Genome analysis of Polyangium sp.</title>
        <authorList>
            <person name="Li Y."/>
            <person name="Wang J."/>
        </authorList>
    </citation>
    <scope>NUCLEOTIDE SEQUENCE [LARGE SCALE GENOMIC DNA]</scope>
    <source>
        <strain evidence="9 10">SDU14</strain>
    </source>
</reference>
<dbReference type="RefSeq" id="WP_272426338.1">
    <property type="nucleotide sequence ID" value="NZ_JAGTJJ010000028.1"/>
</dbReference>
<dbReference type="InterPro" id="IPR011009">
    <property type="entry name" value="Kinase-like_dom_sf"/>
</dbReference>
<feature type="region of interest" description="Disordered" evidence="6">
    <location>
        <begin position="387"/>
        <end position="434"/>
    </location>
</feature>
<keyword evidence="10" id="KW-1185">Reference proteome</keyword>
<feature type="domain" description="Protein kinase" evidence="8">
    <location>
        <begin position="22"/>
        <end position="284"/>
    </location>
</feature>
<accession>A0A9X3X716</accession>
<sequence length="493" mass="52643">MSDDPELKQYTARIGTVLRGKWRIDSLIGVGGMAAVYEATHRIGRRCAIKILHPEIAVSKEHRARFEQEALAVNQLGHPAAVNVLDIDTSEDGSPFLVMELLDGESLGKRAHRSGGIEERELLRIVSTVLEVLDVAHGLGIVHRDIKPDNLFLTSSGGVKVLDFGIARMKQGGSNVRTRIGSMLGTIPYMSPEQIAGREIDGRADVFAVGATMFRILTKRHVHEGSMESELLIKMATQPAPALRTVAPSVSPEVCAIVDRALAFDLSRRYPTARAMREDIERVLGAKATPHAPVPVSIRADASTGISVDGPTMAAPAPDQAMQAPMVTPAPDQAMQAPVATSVRPQSAATSAGAGSNSRFLMIAVIGSFAVAVCLAVVFFVVRSGDSAEDTRESADDDTSREDKASGTMAASSNTSKPSSTAGPSSTRRPAPNGKYRLLLKDGKYPFCVTSKLKNAYPVRTNDEGVKVCSGTPEGPIPVDGLKAYHPSEFQWE</sequence>
<dbReference type="Gene3D" id="1.10.510.10">
    <property type="entry name" value="Transferase(Phosphotransferase) domain 1"/>
    <property type="match status" value="1"/>
</dbReference>
<gene>
    <name evidence="9" type="ORF">KEG57_33245</name>
</gene>
<name>A0A9X3X716_9BACT</name>
<dbReference type="EMBL" id="JAGTJJ010000028">
    <property type="protein sequence ID" value="MDC3985392.1"/>
    <property type="molecule type" value="Genomic_DNA"/>
</dbReference>
<evidence type="ECO:0000256" key="2">
    <source>
        <dbReference type="ARBA" id="ARBA00022741"/>
    </source>
</evidence>
<keyword evidence="7" id="KW-0472">Membrane</keyword>
<protein>
    <submittedName>
        <fullName evidence="9">Protein kinase</fullName>
    </submittedName>
</protein>
<dbReference type="SMART" id="SM00220">
    <property type="entry name" value="S_TKc"/>
    <property type="match status" value="1"/>
</dbReference>
<dbReference type="PROSITE" id="PS50011">
    <property type="entry name" value="PROTEIN_KINASE_DOM"/>
    <property type="match status" value="1"/>
</dbReference>